<dbReference type="PANTHER" id="PTHR34475:SF1">
    <property type="entry name" value="CYTOSKELETON PROTEIN RODZ"/>
    <property type="match status" value="1"/>
</dbReference>
<sequence length="175" mass="19565">MVFLPKNISSSKGDTESPKEDNEIIINGPNDDEQQQAKDYDEDEQSENKDSNKSGDADTDKEENQSELKLVETGSGSRPESVFDLENPDDKLTVKLESTDNTWLQVSNGEGENKYYDSLTSDKSPVELDMSGDDEIYFNIGNASALTITINGQELEYPLDPKQNVVQKIRVHVKK</sequence>
<gene>
    <name evidence="3" type="ORF">P5G51_010800</name>
</gene>
<feature type="compositionally biased region" description="Basic and acidic residues" evidence="1">
    <location>
        <begin position="46"/>
        <end position="70"/>
    </location>
</feature>
<dbReference type="PANTHER" id="PTHR34475">
    <property type="match status" value="1"/>
</dbReference>
<dbReference type="InterPro" id="IPR050400">
    <property type="entry name" value="Bact_Cytoskel_RodZ"/>
</dbReference>
<protein>
    <submittedName>
        <fullName evidence="3">DUF4115 domain-containing protein</fullName>
    </submittedName>
</protein>
<dbReference type="Pfam" id="PF13464">
    <property type="entry name" value="RodZ_C"/>
    <property type="match status" value="1"/>
</dbReference>
<organism evidence="3 4">
    <name type="scientific">Tigheibacillus jepli</name>
    <dbReference type="NCBI Taxonomy" id="3035914"/>
    <lineage>
        <taxon>Bacteria</taxon>
        <taxon>Bacillati</taxon>
        <taxon>Bacillota</taxon>
        <taxon>Bacilli</taxon>
        <taxon>Bacillales</taxon>
        <taxon>Bacillaceae</taxon>
        <taxon>Tigheibacillus</taxon>
    </lineage>
</organism>
<evidence type="ECO:0000313" key="4">
    <source>
        <dbReference type="Proteomes" id="UP001228376"/>
    </source>
</evidence>
<keyword evidence="4" id="KW-1185">Reference proteome</keyword>
<evidence type="ECO:0000259" key="2">
    <source>
        <dbReference type="Pfam" id="PF13464"/>
    </source>
</evidence>
<name>A0ABU5CHK1_9BACI</name>
<evidence type="ECO:0000313" key="3">
    <source>
        <dbReference type="EMBL" id="MDY0405816.1"/>
    </source>
</evidence>
<feature type="compositionally biased region" description="Basic and acidic residues" evidence="1">
    <location>
        <begin position="13"/>
        <end position="22"/>
    </location>
</feature>
<reference evidence="3 4" key="1">
    <citation type="submission" date="2023-10" db="EMBL/GenBank/DDBJ databases">
        <title>179-bfca-hs.</title>
        <authorList>
            <person name="Miliotis G."/>
            <person name="Sengupta P."/>
            <person name="Hameed A."/>
            <person name="Chuvochina M."/>
            <person name="Mcdonagh F."/>
            <person name="Simpson A.C."/>
            <person name="Singh N.K."/>
            <person name="Rekha P.D."/>
            <person name="Raman K."/>
            <person name="Hugenholtz P."/>
            <person name="Venkateswaran K."/>
        </authorList>
    </citation>
    <scope>NUCLEOTIDE SEQUENCE [LARGE SCALE GENOMIC DNA]</scope>
    <source>
        <strain evidence="3 4">179-BFC-A-HS</strain>
    </source>
</reference>
<proteinExistence type="predicted"/>
<dbReference type="InterPro" id="IPR025194">
    <property type="entry name" value="RodZ-like_C"/>
</dbReference>
<comment type="caution">
    <text evidence="3">The sequence shown here is derived from an EMBL/GenBank/DDBJ whole genome shotgun (WGS) entry which is preliminary data.</text>
</comment>
<dbReference type="Proteomes" id="UP001228376">
    <property type="component" value="Unassembled WGS sequence"/>
</dbReference>
<dbReference type="RefSeq" id="WP_320384611.1">
    <property type="nucleotide sequence ID" value="NZ_JAROCA020000001.1"/>
</dbReference>
<feature type="region of interest" description="Disordered" evidence="1">
    <location>
        <begin position="1"/>
        <end position="88"/>
    </location>
</feature>
<feature type="domain" description="Cytoskeleton protein RodZ-like C-terminal" evidence="2">
    <location>
        <begin position="96"/>
        <end position="166"/>
    </location>
</feature>
<feature type="compositionally biased region" description="Acidic residues" evidence="1">
    <location>
        <begin position="30"/>
        <end position="45"/>
    </location>
</feature>
<evidence type="ECO:0000256" key="1">
    <source>
        <dbReference type="SAM" id="MobiDB-lite"/>
    </source>
</evidence>
<dbReference type="EMBL" id="JAROCA020000001">
    <property type="protein sequence ID" value="MDY0405816.1"/>
    <property type="molecule type" value="Genomic_DNA"/>
</dbReference>
<accession>A0ABU5CHK1</accession>